<keyword evidence="2" id="KW-0963">Cytoplasm</keyword>
<keyword evidence="4" id="KW-0206">Cytoskeleton</keyword>
<evidence type="ECO:0000256" key="2">
    <source>
        <dbReference type="ARBA" id="ARBA00022490"/>
    </source>
</evidence>
<dbReference type="InterPro" id="IPR000095">
    <property type="entry name" value="CRIB_dom"/>
</dbReference>
<dbReference type="InterPro" id="IPR036936">
    <property type="entry name" value="CRIB_dom_sf"/>
</dbReference>
<dbReference type="WBParaSite" id="jg25173">
    <property type="protein sequence ID" value="jg25173"/>
    <property type="gene ID" value="jg25173"/>
</dbReference>
<dbReference type="Gene3D" id="3.90.810.10">
    <property type="entry name" value="CRIB domain"/>
    <property type="match status" value="1"/>
</dbReference>
<sequence length="112" mass="12831">MHQMSLSNSATPNKVQPAKQQQQHKLNKESKKAKKGDKRPKHRKEDISNPTDFKHLAHVGWDQDGGFSRQVYNHEPLDDSVRDLLRAAGQNPDHFDNPEDIKFVYEFLEGGA</sequence>
<evidence type="ECO:0000256" key="5">
    <source>
        <dbReference type="SAM" id="MobiDB-lite"/>
    </source>
</evidence>
<dbReference type="GO" id="GO:0005856">
    <property type="term" value="C:cytoskeleton"/>
    <property type="evidence" value="ECO:0007669"/>
    <property type="project" value="UniProtKB-SubCell"/>
</dbReference>
<dbReference type="SMART" id="SM00285">
    <property type="entry name" value="PBD"/>
    <property type="match status" value="1"/>
</dbReference>
<evidence type="ECO:0000313" key="7">
    <source>
        <dbReference type="Proteomes" id="UP000887574"/>
    </source>
</evidence>
<protein>
    <submittedName>
        <fullName evidence="8">CRIB domain-containing protein</fullName>
    </submittedName>
</protein>
<keyword evidence="7" id="KW-1185">Reference proteome</keyword>
<feature type="compositionally biased region" description="Basic residues" evidence="5">
    <location>
        <begin position="31"/>
        <end position="42"/>
    </location>
</feature>
<name>A0A915DYZ6_9BILA</name>
<accession>A0A915DYZ6</accession>
<dbReference type="SUPFAM" id="SSF47912">
    <property type="entry name" value="Wiscott-Aldrich syndrome protein, WASP, C-terminal domain"/>
    <property type="match status" value="1"/>
</dbReference>
<keyword evidence="3" id="KW-0597">Phosphoprotein</keyword>
<comment type="subcellular location">
    <subcellularLocation>
        <location evidence="1">Cytoplasm</location>
        <location evidence="1">Cytoskeleton</location>
    </subcellularLocation>
</comment>
<evidence type="ECO:0000256" key="4">
    <source>
        <dbReference type="ARBA" id="ARBA00023212"/>
    </source>
</evidence>
<proteinExistence type="predicted"/>
<evidence type="ECO:0000259" key="6">
    <source>
        <dbReference type="PROSITE" id="PS50108"/>
    </source>
</evidence>
<feature type="domain" description="CRIB" evidence="6">
    <location>
        <begin position="47"/>
        <end position="60"/>
    </location>
</feature>
<dbReference type="AlphaFoldDB" id="A0A915DYZ6"/>
<dbReference type="PROSITE" id="PS50108">
    <property type="entry name" value="CRIB"/>
    <property type="match status" value="1"/>
</dbReference>
<dbReference type="InterPro" id="IPR011026">
    <property type="entry name" value="WAS_C"/>
</dbReference>
<organism evidence="7 8">
    <name type="scientific">Ditylenchus dipsaci</name>
    <dbReference type="NCBI Taxonomy" id="166011"/>
    <lineage>
        <taxon>Eukaryota</taxon>
        <taxon>Metazoa</taxon>
        <taxon>Ecdysozoa</taxon>
        <taxon>Nematoda</taxon>
        <taxon>Chromadorea</taxon>
        <taxon>Rhabditida</taxon>
        <taxon>Tylenchina</taxon>
        <taxon>Tylenchomorpha</taxon>
        <taxon>Sphaerularioidea</taxon>
        <taxon>Anguinidae</taxon>
        <taxon>Anguininae</taxon>
        <taxon>Ditylenchus</taxon>
    </lineage>
</organism>
<evidence type="ECO:0000313" key="8">
    <source>
        <dbReference type="WBParaSite" id="jg25173"/>
    </source>
</evidence>
<dbReference type="GO" id="GO:0007015">
    <property type="term" value="P:actin filament organization"/>
    <property type="evidence" value="ECO:0007669"/>
    <property type="project" value="InterPro"/>
</dbReference>
<feature type="compositionally biased region" description="Polar residues" evidence="5">
    <location>
        <begin position="1"/>
        <end position="24"/>
    </location>
</feature>
<feature type="region of interest" description="Disordered" evidence="5">
    <location>
        <begin position="1"/>
        <end position="51"/>
    </location>
</feature>
<evidence type="ECO:0000256" key="1">
    <source>
        <dbReference type="ARBA" id="ARBA00004245"/>
    </source>
</evidence>
<evidence type="ECO:0000256" key="3">
    <source>
        <dbReference type="ARBA" id="ARBA00022553"/>
    </source>
</evidence>
<dbReference type="Proteomes" id="UP000887574">
    <property type="component" value="Unplaced"/>
</dbReference>
<dbReference type="Pfam" id="PF00786">
    <property type="entry name" value="PBD"/>
    <property type="match status" value="1"/>
</dbReference>
<reference evidence="8" key="1">
    <citation type="submission" date="2022-11" db="UniProtKB">
        <authorList>
            <consortium name="WormBaseParasite"/>
        </authorList>
    </citation>
    <scope>IDENTIFICATION</scope>
</reference>
<dbReference type="CDD" id="cd00132">
    <property type="entry name" value="CRIB"/>
    <property type="match status" value="1"/>
</dbReference>